<evidence type="ECO:0000256" key="4">
    <source>
        <dbReference type="ARBA" id="ARBA00022832"/>
    </source>
</evidence>
<dbReference type="SMART" id="SM00825">
    <property type="entry name" value="PKS_KS"/>
    <property type="match status" value="1"/>
</dbReference>
<dbReference type="PROSITE" id="PS52004">
    <property type="entry name" value="KS3_2"/>
    <property type="match status" value="1"/>
</dbReference>
<feature type="domain" description="Ketosynthase family 3 (KS3)" evidence="8">
    <location>
        <begin position="1"/>
        <end position="407"/>
    </location>
</feature>
<dbReference type="SUPFAM" id="SSF53901">
    <property type="entry name" value="Thiolase-like"/>
    <property type="match status" value="2"/>
</dbReference>
<dbReference type="PROSITE" id="PS00606">
    <property type="entry name" value="KS3_1"/>
    <property type="match status" value="1"/>
</dbReference>
<keyword evidence="3 9" id="KW-0808">Transferase</keyword>
<dbReference type="FunFam" id="3.40.47.10:FF:000018">
    <property type="entry name" value="3-oxoacyl-[acyl-carrier-protein] synthase 2"/>
    <property type="match status" value="1"/>
</dbReference>
<dbReference type="InterPro" id="IPR017568">
    <property type="entry name" value="3-oxoacyl-ACP_synth-2"/>
</dbReference>
<dbReference type="InterPro" id="IPR000794">
    <property type="entry name" value="Beta-ketoacyl_synthase"/>
</dbReference>
<keyword evidence="4" id="KW-0276">Fatty acid metabolism</keyword>
<evidence type="ECO:0000256" key="5">
    <source>
        <dbReference type="ARBA" id="ARBA00023098"/>
    </source>
</evidence>
<dbReference type="InterPro" id="IPR020841">
    <property type="entry name" value="PKS_Beta-ketoAc_synthase_dom"/>
</dbReference>
<sequence length="409" mass="43113">MVVTGLGAVTPIGNTRDEFWRRLIAGDSGVGPITAFDASAFTTRIAAEVRDFDSEALLGKKEARRMDRFTQFAMVAANEAIADAALPSDEATKERIGAVMGSGIGGIITFWLESEKAALAGTWSRCSPFFIPMLMANAGPAQISMRHGFRGQIFSVASACASANDAMAIAFRSVANGEAIAVVTGGSEACVSPLAIGGFCSMKAMSTRNDEPTKASRPFDKDRDGFVLGEGSGVLIFEEYEHARARDARIYCEVLGYGESADAYNLVAVDPDGRGVKLAFERALAQAGITRDQVDYINAHGTATPIGDPAESKAIEESFGEHAAKIAVSSTKSMHGHALGAAGGIEGVATVLAVANDLVPPTINYEHPDPECRLDYVPNVARKMTVDVAFSNSFGFGGHNSVLVFGKLR</sequence>
<dbReference type="PANTHER" id="PTHR11712">
    <property type="entry name" value="POLYKETIDE SYNTHASE-RELATED"/>
    <property type="match status" value="1"/>
</dbReference>
<protein>
    <submittedName>
        <fullName evidence="9">Beta-ketoacyl-acyl carrier protein synthase II</fullName>
        <ecNumber evidence="9">2.3.1.41</ecNumber>
    </submittedName>
</protein>
<dbReference type="GO" id="GO:0005829">
    <property type="term" value="C:cytosol"/>
    <property type="evidence" value="ECO:0007669"/>
    <property type="project" value="TreeGrafter"/>
</dbReference>
<reference evidence="9" key="1">
    <citation type="submission" date="2009-10" db="EMBL/GenBank/DDBJ databases">
        <title>Diversity of trophic interactions inside an arsenic-rich microbial ecosystem.</title>
        <authorList>
            <person name="Bertin P.N."/>
            <person name="Heinrich-Salmeron A."/>
            <person name="Pelletier E."/>
            <person name="Goulhen-Chollet F."/>
            <person name="Arsene-Ploetze F."/>
            <person name="Gallien S."/>
            <person name="Calteau A."/>
            <person name="Vallenet D."/>
            <person name="Casiot C."/>
            <person name="Chane-Woon-Ming B."/>
            <person name="Giloteaux L."/>
            <person name="Barakat M."/>
            <person name="Bonnefoy V."/>
            <person name="Bruneel O."/>
            <person name="Chandler M."/>
            <person name="Cleiss J."/>
            <person name="Duran R."/>
            <person name="Elbaz-Poulichet F."/>
            <person name="Fonknechten N."/>
            <person name="Lauga B."/>
            <person name="Mornico D."/>
            <person name="Ortet P."/>
            <person name="Schaeffer C."/>
            <person name="Siguier P."/>
            <person name="Alexander Thil Smith A."/>
            <person name="Van Dorsselaer A."/>
            <person name="Weissenbach J."/>
            <person name="Medigue C."/>
            <person name="Le Paslier D."/>
        </authorList>
    </citation>
    <scope>NUCLEOTIDE SEQUENCE</scope>
</reference>
<evidence type="ECO:0000256" key="7">
    <source>
        <dbReference type="ARBA" id="ARBA00023315"/>
    </source>
</evidence>
<keyword evidence="7 9" id="KW-0012">Acyltransferase</keyword>
<comment type="caution">
    <text evidence="9">The sequence shown here is derived from an EMBL/GenBank/DDBJ whole genome shotgun (WGS) entry which is preliminary data.</text>
</comment>
<dbReference type="Pfam" id="PF02801">
    <property type="entry name" value="Ketoacyl-synt_C"/>
    <property type="match status" value="1"/>
</dbReference>
<name>E6PGH5_9ZZZZ</name>
<dbReference type="InterPro" id="IPR018201">
    <property type="entry name" value="Ketoacyl_synth_AS"/>
</dbReference>
<dbReference type="InterPro" id="IPR016039">
    <property type="entry name" value="Thiolase-like"/>
</dbReference>
<evidence type="ECO:0000256" key="1">
    <source>
        <dbReference type="ARBA" id="ARBA00008467"/>
    </source>
</evidence>
<evidence type="ECO:0000256" key="6">
    <source>
        <dbReference type="ARBA" id="ARBA00023160"/>
    </source>
</evidence>
<dbReference type="InterPro" id="IPR014031">
    <property type="entry name" value="Ketoacyl_synth_C"/>
</dbReference>
<comment type="similarity">
    <text evidence="1">Belongs to the thiolase-like superfamily. Beta-ketoacyl-ACP synthases family.</text>
</comment>
<organism evidence="9">
    <name type="scientific">mine drainage metagenome</name>
    <dbReference type="NCBI Taxonomy" id="410659"/>
    <lineage>
        <taxon>unclassified sequences</taxon>
        <taxon>metagenomes</taxon>
        <taxon>ecological metagenomes</taxon>
    </lineage>
</organism>
<evidence type="ECO:0000256" key="3">
    <source>
        <dbReference type="ARBA" id="ARBA00022679"/>
    </source>
</evidence>
<keyword evidence="6" id="KW-0275">Fatty acid biosynthesis</keyword>
<evidence type="ECO:0000259" key="8">
    <source>
        <dbReference type="PROSITE" id="PS52004"/>
    </source>
</evidence>
<dbReference type="GO" id="GO:0006633">
    <property type="term" value="P:fatty acid biosynthetic process"/>
    <property type="evidence" value="ECO:0007669"/>
    <property type="project" value="UniProtKB-KW"/>
</dbReference>
<dbReference type="Gene3D" id="3.40.47.10">
    <property type="match status" value="1"/>
</dbReference>
<evidence type="ECO:0000313" key="9">
    <source>
        <dbReference type="EMBL" id="CBH75563.1"/>
    </source>
</evidence>
<proteinExistence type="inferred from homology"/>
<accession>E6PGH5</accession>
<dbReference type="CDD" id="cd00834">
    <property type="entry name" value="KAS_I_II"/>
    <property type="match status" value="1"/>
</dbReference>
<dbReference type="NCBIfam" id="NF005589">
    <property type="entry name" value="PRK07314.1"/>
    <property type="match status" value="1"/>
</dbReference>
<dbReference type="EMBL" id="CABL01000011">
    <property type="protein sequence ID" value="CBH75563.1"/>
    <property type="molecule type" value="Genomic_DNA"/>
</dbReference>
<dbReference type="NCBIfam" id="TIGR03150">
    <property type="entry name" value="fabF"/>
    <property type="match status" value="1"/>
</dbReference>
<keyword evidence="5" id="KW-0443">Lipid metabolism</keyword>
<keyword evidence="2" id="KW-0444">Lipid biosynthesis</keyword>
<dbReference type="GO" id="GO:0004315">
    <property type="term" value="F:3-oxoacyl-[acyl-carrier-protein] synthase activity"/>
    <property type="evidence" value="ECO:0007669"/>
    <property type="project" value="UniProtKB-EC"/>
</dbReference>
<dbReference type="Pfam" id="PF00109">
    <property type="entry name" value="ketoacyl-synt"/>
    <property type="match status" value="1"/>
</dbReference>
<gene>
    <name evidence="9" type="primary">fabF</name>
    <name evidence="9" type="ORF">CARN1_2633</name>
</gene>
<dbReference type="EC" id="2.3.1.41" evidence="9"/>
<dbReference type="PIRSF" id="PIRSF000447">
    <property type="entry name" value="KAS_II"/>
    <property type="match status" value="1"/>
</dbReference>
<dbReference type="PANTHER" id="PTHR11712:SF336">
    <property type="entry name" value="3-OXOACYL-[ACYL-CARRIER-PROTEIN] SYNTHASE, MITOCHONDRIAL"/>
    <property type="match status" value="1"/>
</dbReference>
<dbReference type="FunFam" id="3.40.47.10:FF:000029">
    <property type="entry name" value="3-oxoacyl-[acyl-carrier-protein] synthase 1"/>
    <property type="match status" value="1"/>
</dbReference>
<evidence type="ECO:0000256" key="2">
    <source>
        <dbReference type="ARBA" id="ARBA00022516"/>
    </source>
</evidence>
<dbReference type="AlphaFoldDB" id="E6PGH5"/>
<dbReference type="InterPro" id="IPR014030">
    <property type="entry name" value="Ketoacyl_synth_N"/>
</dbReference>